<reference evidence="5" key="2">
    <citation type="submission" date="2020-04" db="EMBL/GenBank/DDBJ databases">
        <authorList>
            <consortium name="NCBI Genome Project"/>
        </authorList>
    </citation>
    <scope>NUCLEOTIDE SEQUENCE</scope>
    <source>
        <strain evidence="5">CBS 304.34</strain>
    </source>
</reference>
<dbReference type="Proteomes" id="UP000504636">
    <property type="component" value="Unplaced"/>
</dbReference>
<dbReference type="Pfam" id="PF01425">
    <property type="entry name" value="Amidase"/>
    <property type="match status" value="1"/>
</dbReference>
<dbReference type="RefSeq" id="XP_033568476.1">
    <property type="nucleotide sequence ID" value="XM_033726359.1"/>
</dbReference>
<feature type="domain" description="Scytalone dehydratase-like protein Arp1 N-terminal" evidence="2">
    <location>
        <begin position="43"/>
        <end position="93"/>
    </location>
</feature>
<evidence type="ECO:0000313" key="5">
    <source>
        <dbReference type="RefSeq" id="XP_033568476.1"/>
    </source>
</evidence>
<gene>
    <name evidence="3 5" type="ORF">BDZ99DRAFT_528248</name>
</gene>
<dbReference type="InterPro" id="IPR023631">
    <property type="entry name" value="Amidase_dom"/>
</dbReference>
<accession>A0A6A6XYD9</accession>
<evidence type="ECO:0000259" key="1">
    <source>
        <dbReference type="Pfam" id="PF01425"/>
    </source>
</evidence>
<reference evidence="3 5" key="1">
    <citation type="journal article" date="2020" name="Stud. Mycol.">
        <title>101 Dothideomycetes genomes: a test case for predicting lifestyles and emergence of pathogens.</title>
        <authorList>
            <person name="Haridas S."/>
            <person name="Albert R."/>
            <person name="Binder M."/>
            <person name="Bloem J."/>
            <person name="Labutti K."/>
            <person name="Salamov A."/>
            <person name="Andreopoulos B."/>
            <person name="Baker S."/>
            <person name="Barry K."/>
            <person name="Bills G."/>
            <person name="Bluhm B."/>
            <person name="Cannon C."/>
            <person name="Castanera R."/>
            <person name="Culley D."/>
            <person name="Daum C."/>
            <person name="Ezra D."/>
            <person name="Gonzalez J."/>
            <person name="Henrissat B."/>
            <person name="Kuo A."/>
            <person name="Liang C."/>
            <person name="Lipzen A."/>
            <person name="Lutzoni F."/>
            <person name="Magnuson J."/>
            <person name="Mondo S."/>
            <person name="Nolan M."/>
            <person name="Ohm R."/>
            <person name="Pangilinan J."/>
            <person name="Park H.-J."/>
            <person name="Ramirez L."/>
            <person name="Alfaro M."/>
            <person name="Sun H."/>
            <person name="Tritt A."/>
            <person name="Yoshinaga Y."/>
            <person name="Zwiers L.-H."/>
            <person name="Turgeon B."/>
            <person name="Goodwin S."/>
            <person name="Spatafora J."/>
            <person name="Crous P."/>
            <person name="Grigoriev I."/>
        </authorList>
    </citation>
    <scope>NUCLEOTIDE SEQUENCE</scope>
    <source>
        <strain evidence="3 5">CBS 304.34</strain>
    </source>
</reference>
<dbReference type="Pfam" id="PF26053">
    <property type="entry name" value="DUF8016"/>
    <property type="match status" value="1"/>
</dbReference>
<organism evidence="3">
    <name type="scientific">Mytilinidion resinicola</name>
    <dbReference type="NCBI Taxonomy" id="574789"/>
    <lineage>
        <taxon>Eukaryota</taxon>
        <taxon>Fungi</taxon>
        <taxon>Dikarya</taxon>
        <taxon>Ascomycota</taxon>
        <taxon>Pezizomycotina</taxon>
        <taxon>Dothideomycetes</taxon>
        <taxon>Pleosporomycetidae</taxon>
        <taxon>Mytilinidiales</taxon>
        <taxon>Mytilinidiaceae</taxon>
        <taxon>Mytilinidion</taxon>
    </lineage>
</organism>
<proteinExistence type="predicted"/>
<feature type="domain" description="Amidase" evidence="1">
    <location>
        <begin position="147"/>
        <end position="284"/>
    </location>
</feature>
<dbReference type="PANTHER" id="PTHR46310">
    <property type="entry name" value="AMIDASE 1"/>
    <property type="match status" value="1"/>
</dbReference>
<dbReference type="OrthoDB" id="3792226at2759"/>
<reference evidence="5" key="3">
    <citation type="submission" date="2025-04" db="UniProtKB">
        <authorList>
            <consortium name="RefSeq"/>
        </authorList>
    </citation>
    <scope>IDENTIFICATION</scope>
    <source>
        <strain evidence="5">CBS 304.34</strain>
    </source>
</reference>
<keyword evidence="4" id="KW-1185">Reference proteome</keyword>
<evidence type="ECO:0000313" key="4">
    <source>
        <dbReference type="Proteomes" id="UP000504636"/>
    </source>
</evidence>
<dbReference type="GeneID" id="54467252"/>
<protein>
    <submittedName>
        <fullName evidence="3 5">Amidase signature enzyme</fullName>
    </submittedName>
</protein>
<dbReference type="Gene3D" id="3.90.1300.10">
    <property type="entry name" value="Amidase signature (AS) domain"/>
    <property type="match status" value="1"/>
</dbReference>
<dbReference type="SUPFAM" id="SSF75304">
    <property type="entry name" value="Amidase signature (AS) enzymes"/>
    <property type="match status" value="1"/>
</dbReference>
<dbReference type="AlphaFoldDB" id="A0A6A6XYD9"/>
<dbReference type="EMBL" id="MU003729">
    <property type="protein sequence ID" value="KAF2801512.1"/>
    <property type="molecule type" value="Genomic_DNA"/>
</dbReference>
<sequence length="285" mass="30856">MAPSDDASSPTIRRVDNSVFFELRNNRYVAWPTAEIPSGFSDADGSLVTVTSCSHSQTIDAAWLRKPISQWSEKDDVFTLDFLQNIVFVFKGAPLQDTAFDVTTLDAKELLKSWGNQRKYKLLNDGRHGWDCVSVAVPSRLCVHDPPRSPFEGARVALKDAFDVGGIWMSLCNKAYLELYPPAESTAPSLRNIIQGGASILGKSRLSSFLCREEPSESVDYQTAWNPRGDGYQGPGGSSSGSASAVGAYDWLDIGIGTDTNGSIRKPAQCSGCFGLRISQGAVSS</sequence>
<dbReference type="InterPro" id="IPR058329">
    <property type="entry name" value="Arp1_N"/>
</dbReference>
<dbReference type="PANTHER" id="PTHR46310:SF7">
    <property type="entry name" value="AMIDASE 1"/>
    <property type="match status" value="1"/>
</dbReference>
<name>A0A6A6XYD9_9PEZI</name>
<evidence type="ECO:0000313" key="3">
    <source>
        <dbReference type="EMBL" id="KAF2801512.1"/>
    </source>
</evidence>
<dbReference type="InterPro" id="IPR036928">
    <property type="entry name" value="AS_sf"/>
</dbReference>
<evidence type="ECO:0000259" key="2">
    <source>
        <dbReference type="Pfam" id="PF26053"/>
    </source>
</evidence>